<dbReference type="CDD" id="cd16936">
    <property type="entry name" value="HATPase_RsbW-like"/>
    <property type="match status" value="1"/>
</dbReference>
<dbReference type="STRING" id="310780.SAMN05216267_1018150"/>
<dbReference type="InterPro" id="IPR050267">
    <property type="entry name" value="Anti-sigma-factor_SerPK"/>
</dbReference>
<dbReference type="OrthoDB" id="4206624at2"/>
<feature type="region of interest" description="Disordered" evidence="2">
    <location>
        <begin position="176"/>
        <end position="207"/>
    </location>
</feature>
<dbReference type="InterPro" id="IPR003594">
    <property type="entry name" value="HATPase_dom"/>
</dbReference>
<dbReference type="InterPro" id="IPR036890">
    <property type="entry name" value="HATPase_C_sf"/>
</dbReference>
<reference evidence="4 5" key="1">
    <citation type="submission" date="2016-10" db="EMBL/GenBank/DDBJ databases">
        <authorList>
            <person name="de Groot N.N."/>
        </authorList>
    </citation>
    <scope>NUCLEOTIDE SEQUENCE [LARGE SCALE GENOMIC DNA]</scope>
    <source>
        <strain evidence="4 5">CGMCC 4.2026</strain>
    </source>
</reference>
<keyword evidence="4" id="KW-0808">Transferase</keyword>
<accession>A0A1H8MD36</accession>
<evidence type="ECO:0000313" key="5">
    <source>
        <dbReference type="Proteomes" id="UP000181951"/>
    </source>
</evidence>
<dbReference type="SUPFAM" id="SSF55874">
    <property type="entry name" value="ATPase domain of HSP90 chaperone/DNA topoisomerase II/histidine kinase"/>
    <property type="match status" value="1"/>
</dbReference>
<dbReference type="RefSeq" id="WP_069465282.1">
    <property type="nucleotide sequence ID" value="NZ_FODD01000018.1"/>
</dbReference>
<evidence type="ECO:0000256" key="1">
    <source>
        <dbReference type="ARBA" id="ARBA00022527"/>
    </source>
</evidence>
<evidence type="ECO:0000313" key="4">
    <source>
        <dbReference type="EMBL" id="SEO15271.1"/>
    </source>
</evidence>
<dbReference type="PANTHER" id="PTHR35526:SF3">
    <property type="entry name" value="ANTI-SIGMA-F FACTOR RSBW"/>
    <property type="match status" value="1"/>
</dbReference>
<keyword evidence="4" id="KW-0418">Kinase</keyword>
<feature type="compositionally biased region" description="Low complexity" evidence="2">
    <location>
        <begin position="178"/>
        <end position="197"/>
    </location>
</feature>
<organism evidence="4 5">
    <name type="scientific">Actinacidiphila rubida</name>
    <dbReference type="NCBI Taxonomy" id="310780"/>
    <lineage>
        <taxon>Bacteria</taxon>
        <taxon>Bacillati</taxon>
        <taxon>Actinomycetota</taxon>
        <taxon>Actinomycetes</taxon>
        <taxon>Kitasatosporales</taxon>
        <taxon>Streptomycetaceae</taxon>
        <taxon>Actinacidiphila</taxon>
    </lineage>
</organism>
<protein>
    <submittedName>
        <fullName evidence="4">Anti-sigma regulatory factor (Ser/Thr protein kinase)</fullName>
    </submittedName>
</protein>
<evidence type="ECO:0000259" key="3">
    <source>
        <dbReference type="Pfam" id="PF13581"/>
    </source>
</evidence>
<dbReference type="Pfam" id="PF13581">
    <property type="entry name" value="HATPase_c_2"/>
    <property type="match status" value="1"/>
</dbReference>
<feature type="domain" description="Histidine kinase/HSP90-like ATPase" evidence="3">
    <location>
        <begin position="21"/>
        <end position="140"/>
    </location>
</feature>
<evidence type="ECO:0000256" key="2">
    <source>
        <dbReference type="SAM" id="MobiDB-lite"/>
    </source>
</evidence>
<dbReference type="AlphaFoldDB" id="A0A1H8MD36"/>
<dbReference type="Gene3D" id="3.30.565.10">
    <property type="entry name" value="Histidine kinase-like ATPase, C-terminal domain"/>
    <property type="match status" value="1"/>
</dbReference>
<proteinExistence type="predicted"/>
<dbReference type="GO" id="GO:0004674">
    <property type="term" value="F:protein serine/threonine kinase activity"/>
    <property type="evidence" value="ECO:0007669"/>
    <property type="project" value="UniProtKB-KW"/>
</dbReference>
<sequence length="207" mass="21467">MACGQQPLRSRFDLTSSRSAVRWGRKHTAEVLKDWRVGDAVTEDALLIASELLSNAVQHATKPLRPPGGSPCSAECSLLLRLTGRDLTVAVWDGDSRPPVPGLASSDAERGRGLFLVDALSEAWGVTRPASEAGKLVWARLPVPSGWFAVPSDCGACSGASPPSAGVATYPLCLGQAETGRPGTPGTPEGPGSTPGEGTHHAQLPTN</sequence>
<dbReference type="Proteomes" id="UP000181951">
    <property type="component" value="Unassembled WGS sequence"/>
</dbReference>
<name>A0A1H8MD36_9ACTN</name>
<dbReference type="EMBL" id="FODD01000018">
    <property type="protein sequence ID" value="SEO15271.1"/>
    <property type="molecule type" value="Genomic_DNA"/>
</dbReference>
<keyword evidence="5" id="KW-1185">Reference proteome</keyword>
<gene>
    <name evidence="4" type="ORF">SAMN05216267_1018150</name>
</gene>
<keyword evidence="1" id="KW-0723">Serine/threonine-protein kinase</keyword>
<dbReference type="PANTHER" id="PTHR35526">
    <property type="entry name" value="ANTI-SIGMA-F FACTOR RSBW-RELATED"/>
    <property type="match status" value="1"/>
</dbReference>